<name>A0ABS5XXC0_9MICO</name>
<keyword evidence="2" id="KW-0812">Transmembrane</keyword>
<feature type="transmembrane region" description="Helical" evidence="2">
    <location>
        <begin position="48"/>
        <end position="68"/>
    </location>
</feature>
<keyword evidence="4" id="KW-1185">Reference proteome</keyword>
<evidence type="ECO:0000313" key="4">
    <source>
        <dbReference type="Proteomes" id="UP000740605"/>
    </source>
</evidence>
<proteinExistence type="predicted"/>
<dbReference type="Proteomes" id="UP000740605">
    <property type="component" value="Unassembled WGS sequence"/>
</dbReference>
<gene>
    <name evidence="3" type="ORF">J0P97_10965</name>
</gene>
<keyword evidence="2" id="KW-1133">Transmembrane helix</keyword>
<sequence length="203" mass="20607">MIARARVLAVLAIVLGGAIAIVSSTQTWLEVTLRAGATEPLPVSGAAAMPLLAPLSLAALALGLALTVVGRVLRYAFGILALVIGAALLIGAVRVGTQHPVDAVASVVTTSTGLSGAKAIGDLVEGITGSAWPFAAAVAGLLILAGGVFTLVTAHRWRAGGRRYEREGASEHVSAGARPHDATRDRAIDSWDDLSHGDDPTAR</sequence>
<feature type="transmembrane region" description="Helical" evidence="2">
    <location>
        <begin position="75"/>
        <end position="93"/>
    </location>
</feature>
<dbReference type="InterPro" id="IPR019051">
    <property type="entry name" value="Trp_biosyn_TM_oprn/chp"/>
</dbReference>
<feature type="compositionally biased region" description="Basic and acidic residues" evidence="1">
    <location>
        <begin position="178"/>
        <end position="203"/>
    </location>
</feature>
<feature type="region of interest" description="Disordered" evidence="1">
    <location>
        <begin position="168"/>
        <end position="203"/>
    </location>
</feature>
<feature type="transmembrane region" description="Helical" evidence="2">
    <location>
        <begin position="131"/>
        <end position="154"/>
    </location>
</feature>
<keyword evidence="2" id="KW-0472">Membrane</keyword>
<evidence type="ECO:0000256" key="1">
    <source>
        <dbReference type="SAM" id="MobiDB-lite"/>
    </source>
</evidence>
<dbReference type="EMBL" id="JAFLHG010000009">
    <property type="protein sequence ID" value="MBT8798591.1"/>
    <property type="molecule type" value="Genomic_DNA"/>
</dbReference>
<protein>
    <submittedName>
        <fullName evidence="3">Trp biosynthesis-associated membrane protein</fullName>
    </submittedName>
</protein>
<reference evidence="3 4" key="1">
    <citation type="submission" date="2021-03" db="EMBL/GenBank/DDBJ databases">
        <title>Microbacterium pauli sp. nov., isolated from microfiltered milk.</title>
        <authorList>
            <person name="Bellassi P."/>
            <person name="Fontana A."/>
            <person name="Callegari M.L."/>
            <person name="Lorenzo M."/>
            <person name="Cappa F."/>
        </authorList>
    </citation>
    <scope>NUCLEOTIDE SEQUENCE [LARGE SCALE GENOMIC DNA]</scope>
    <source>
        <strain evidence="3 4">DSM 18909</strain>
    </source>
</reference>
<evidence type="ECO:0000313" key="3">
    <source>
        <dbReference type="EMBL" id="MBT8798591.1"/>
    </source>
</evidence>
<dbReference type="RefSeq" id="WP_215487825.1">
    <property type="nucleotide sequence ID" value="NZ_BAAAPJ010000004.1"/>
</dbReference>
<organism evidence="3 4">
    <name type="scientific">Microbacterium flavum</name>
    <dbReference type="NCBI Taxonomy" id="415216"/>
    <lineage>
        <taxon>Bacteria</taxon>
        <taxon>Bacillati</taxon>
        <taxon>Actinomycetota</taxon>
        <taxon>Actinomycetes</taxon>
        <taxon>Micrococcales</taxon>
        <taxon>Microbacteriaceae</taxon>
        <taxon>Microbacterium</taxon>
    </lineage>
</organism>
<comment type="caution">
    <text evidence="3">The sequence shown here is derived from an EMBL/GenBank/DDBJ whole genome shotgun (WGS) entry which is preliminary data.</text>
</comment>
<evidence type="ECO:0000256" key="2">
    <source>
        <dbReference type="SAM" id="Phobius"/>
    </source>
</evidence>
<dbReference type="Pfam" id="PF09534">
    <property type="entry name" value="Trp_oprn_chp"/>
    <property type="match status" value="1"/>
</dbReference>
<accession>A0ABS5XXC0</accession>